<proteinExistence type="predicted"/>
<evidence type="ECO:0000313" key="4">
    <source>
        <dbReference type="EMBL" id="KXG44316.1"/>
    </source>
</evidence>
<dbReference type="Proteomes" id="UP000070352">
    <property type="component" value="Unassembled WGS sequence"/>
</dbReference>
<organism evidence="4 5">
    <name type="scientific">Tepidibacillus decaturensis</name>
    <dbReference type="NCBI Taxonomy" id="1413211"/>
    <lineage>
        <taxon>Bacteria</taxon>
        <taxon>Bacillati</taxon>
        <taxon>Bacillota</taxon>
        <taxon>Bacilli</taxon>
        <taxon>Bacillales</taxon>
        <taxon>Bacillaceae</taxon>
        <taxon>Tepidibacillus</taxon>
    </lineage>
</organism>
<keyword evidence="5" id="KW-1185">Reference proteome</keyword>
<feature type="binding site" evidence="2">
    <location>
        <position position="114"/>
    </location>
    <ligand>
        <name>substrate</name>
    </ligand>
</feature>
<dbReference type="SUPFAM" id="SSF54637">
    <property type="entry name" value="Thioesterase/thiol ester dehydrase-isomerase"/>
    <property type="match status" value="1"/>
</dbReference>
<dbReference type="PANTHER" id="PTHR36934">
    <property type="entry name" value="BLR0278 PROTEIN"/>
    <property type="match status" value="1"/>
</dbReference>
<dbReference type="STRING" id="1413211.U473_10080"/>
<feature type="active site" evidence="1">
    <location>
        <position position="70"/>
    </location>
</feature>
<evidence type="ECO:0000259" key="3">
    <source>
        <dbReference type="Pfam" id="PF22636"/>
    </source>
</evidence>
<comment type="caution">
    <text evidence="4">The sequence shown here is derived from an EMBL/GenBank/DDBJ whole genome shotgun (WGS) entry which is preliminary data.</text>
</comment>
<feature type="binding site" evidence="2">
    <location>
        <position position="63"/>
    </location>
    <ligand>
        <name>substrate</name>
    </ligand>
</feature>
<dbReference type="Pfam" id="PF22636">
    <property type="entry name" value="FlK"/>
    <property type="match status" value="1"/>
</dbReference>
<protein>
    <recommendedName>
        <fullName evidence="3">Fluoroacetyl-CoA-specific thioesterase-like domain-containing protein</fullName>
    </recommendedName>
</protein>
<dbReference type="OrthoDB" id="6902891at2"/>
<dbReference type="RefSeq" id="WP_068725903.1">
    <property type="nucleotide sequence ID" value="NZ_LSKU01000001.1"/>
</dbReference>
<evidence type="ECO:0000256" key="1">
    <source>
        <dbReference type="PIRSR" id="PIRSR014972-1"/>
    </source>
</evidence>
<feature type="active site" evidence="1">
    <location>
        <position position="36"/>
    </location>
</feature>
<dbReference type="InterPro" id="IPR054485">
    <property type="entry name" value="FlK-like_dom"/>
</dbReference>
<gene>
    <name evidence="4" type="ORF">U473_10080</name>
</gene>
<name>A0A135L5Q3_9BACI</name>
<feature type="active site" evidence="1">
    <location>
        <position position="44"/>
    </location>
</feature>
<dbReference type="EMBL" id="LSKU01000001">
    <property type="protein sequence ID" value="KXG44316.1"/>
    <property type="molecule type" value="Genomic_DNA"/>
</dbReference>
<evidence type="ECO:0000313" key="5">
    <source>
        <dbReference type="Proteomes" id="UP000070352"/>
    </source>
</evidence>
<sequence>MEFHLQIGMTGTKQSIVNNTNTAKTYGSGELEVFATPAMVGLMEGAAMNAVHSSLPEGFGTVGTELQVKHVAATPLGMNVEARAELIAINGKRLSFKVEAYDEVGLIGEGTHERYIVEEEKFLSRVNNKGKE</sequence>
<reference evidence="4 5" key="1">
    <citation type="submission" date="2016-02" db="EMBL/GenBank/DDBJ databases">
        <title>Draft Genome for Tepidibacillus decaturensis nov. sp. Strain Z9, an Anaerobic, Moderately Thermophilic and Heterotrophic Bacterium from Deep Subsurface of the Illinois Basin, USA.</title>
        <authorList>
            <person name="Dong Y."/>
            <person name="Chang J.Y."/>
            <person name="Sanford R."/>
            <person name="Fouke B.W."/>
        </authorList>
    </citation>
    <scope>NUCLEOTIDE SEQUENCE [LARGE SCALE GENOMIC DNA]</scope>
    <source>
        <strain evidence="4 5">Z9</strain>
    </source>
</reference>
<feature type="binding site" evidence="2">
    <location>
        <position position="63"/>
    </location>
    <ligand>
        <name>CoA</name>
        <dbReference type="ChEBI" id="CHEBI:57287"/>
    </ligand>
</feature>
<accession>A0A135L5Q3</accession>
<feature type="domain" description="Fluoroacetyl-CoA-specific thioesterase-like" evidence="3">
    <location>
        <begin position="17"/>
        <end position="120"/>
    </location>
</feature>
<dbReference type="Gene3D" id="3.10.129.10">
    <property type="entry name" value="Hotdog Thioesterase"/>
    <property type="match status" value="1"/>
</dbReference>
<dbReference type="AlphaFoldDB" id="A0A135L5Q3"/>
<dbReference type="InterPro" id="IPR025540">
    <property type="entry name" value="FlK"/>
</dbReference>
<evidence type="ECO:0000256" key="2">
    <source>
        <dbReference type="PIRSR" id="PIRSR014972-2"/>
    </source>
</evidence>
<dbReference type="PANTHER" id="PTHR36934:SF1">
    <property type="entry name" value="THIOESTERASE DOMAIN-CONTAINING PROTEIN"/>
    <property type="match status" value="1"/>
</dbReference>
<dbReference type="InterPro" id="IPR029069">
    <property type="entry name" value="HotDog_dom_sf"/>
</dbReference>
<dbReference type="PIRSF" id="PIRSF014972">
    <property type="entry name" value="FlK"/>
    <property type="match status" value="1"/>
</dbReference>